<feature type="compositionally biased region" description="Basic and acidic residues" evidence="2">
    <location>
        <begin position="492"/>
        <end position="505"/>
    </location>
</feature>
<gene>
    <name evidence="4" type="ORF">LIP_1757</name>
</gene>
<keyword evidence="5" id="KW-1185">Reference proteome</keyword>
<dbReference type="PATRIC" id="fig|1555112.3.peg.1791"/>
<dbReference type="PANTHER" id="PTHR46401:SF2">
    <property type="entry name" value="GLYCOSYLTRANSFERASE WBBK-RELATED"/>
    <property type="match status" value="1"/>
</dbReference>
<dbReference type="EMBL" id="AP014924">
    <property type="protein sequence ID" value="BAS27603.1"/>
    <property type="molecule type" value="Genomic_DNA"/>
</dbReference>
<dbReference type="GO" id="GO:0016757">
    <property type="term" value="F:glycosyltransferase activity"/>
    <property type="evidence" value="ECO:0007669"/>
    <property type="project" value="InterPro"/>
</dbReference>
<name>A0A0K2SKG3_LIMPI</name>
<evidence type="ECO:0000256" key="2">
    <source>
        <dbReference type="SAM" id="MobiDB-lite"/>
    </source>
</evidence>
<keyword evidence="1 4" id="KW-0808">Transferase</keyword>
<evidence type="ECO:0000256" key="1">
    <source>
        <dbReference type="ARBA" id="ARBA00022679"/>
    </source>
</evidence>
<reference evidence="5" key="2">
    <citation type="journal article" date="2016" name="Int. J. Syst. Evol. Microbiol.">
        <title>Complete genome sequence and cell structure of Limnochorda pilosa, a Gram-negative spore-former within the phylum Firmicutes.</title>
        <authorList>
            <person name="Watanabe M."/>
            <person name="Kojima H."/>
            <person name="Fukui M."/>
        </authorList>
    </citation>
    <scope>NUCLEOTIDE SEQUENCE [LARGE SCALE GENOMIC DNA]</scope>
    <source>
        <strain evidence="5">HC45</strain>
    </source>
</reference>
<dbReference type="SUPFAM" id="SSF53756">
    <property type="entry name" value="UDP-Glycosyltransferase/glycogen phosphorylase"/>
    <property type="match status" value="1"/>
</dbReference>
<dbReference type="GO" id="GO:0009103">
    <property type="term" value="P:lipopolysaccharide biosynthetic process"/>
    <property type="evidence" value="ECO:0007669"/>
    <property type="project" value="TreeGrafter"/>
</dbReference>
<protein>
    <submittedName>
        <fullName evidence="4">Glycosyl transferase group 1</fullName>
    </submittedName>
</protein>
<feature type="domain" description="Glycosyl transferase family 1" evidence="3">
    <location>
        <begin position="320"/>
        <end position="407"/>
    </location>
</feature>
<dbReference type="STRING" id="1555112.LIP_1757"/>
<dbReference type="PANTHER" id="PTHR46401">
    <property type="entry name" value="GLYCOSYLTRANSFERASE WBBK-RELATED"/>
    <property type="match status" value="1"/>
</dbReference>
<dbReference type="RefSeq" id="WP_158509601.1">
    <property type="nucleotide sequence ID" value="NZ_AP014924.1"/>
</dbReference>
<dbReference type="InterPro" id="IPR001296">
    <property type="entry name" value="Glyco_trans_1"/>
</dbReference>
<dbReference type="Proteomes" id="UP000065807">
    <property type="component" value="Chromosome"/>
</dbReference>
<dbReference type="Gene3D" id="3.40.50.2000">
    <property type="entry name" value="Glycogen Phosphorylase B"/>
    <property type="match status" value="2"/>
</dbReference>
<accession>A0A0K2SKG3</accession>
<feature type="region of interest" description="Disordered" evidence="2">
    <location>
        <begin position="433"/>
        <end position="505"/>
    </location>
</feature>
<evidence type="ECO:0000313" key="5">
    <source>
        <dbReference type="Proteomes" id="UP000065807"/>
    </source>
</evidence>
<dbReference type="AlphaFoldDB" id="A0A0K2SKG3"/>
<dbReference type="OrthoDB" id="9795068at2"/>
<organism evidence="4 5">
    <name type="scientific">Limnochorda pilosa</name>
    <dbReference type="NCBI Taxonomy" id="1555112"/>
    <lineage>
        <taxon>Bacteria</taxon>
        <taxon>Bacillati</taxon>
        <taxon>Bacillota</taxon>
        <taxon>Limnochordia</taxon>
        <taxon>Limnochordales</taxon>
        <taxon>Limnochordaceae</taxon>
        <taxon>Limnochorda</taxon>
    </lineage>
</organism>
<feature type="compositionally biased region" description="Low complexity" evidence="2">
    <location>
        <begin position="477"/>
        <end position="491"/>
    </location>
</feature>
<evidence type="ECO:0000313" key="4">
    <source>
        <dbReference type="EMBL" id="BAS27603.1"/>
    </source>
</evidence>
<dbReference type="KEGG" id="lpil:LIP_1757"/>
<proteinExistence type="predicted"/>
<sequence length="505" mass="55416">MERHGSSVRPVVVVHLSFEGPDPYARAGGLGTRVMGLDDALAAAGVPVHLLFVGDPDAPAQESRGPQGNLHLYRWCQWISAHHRNGVYAGEEVKVADYSRTVPEFVVERLVRPALAEDKLPVILAEDWQTAEALCNLSDLLHERGMRRSSILVWNANNTMGFERINWGRLGYVAHLATVSHYMKHQMWQMGFNPVVIGNGIEPAWLDAPDPGGVSALREAVLLSGHTDLFVKVARWDPDKRWEMAIQAMAQLRREGRRPTLVVRGGLEPYGGQVRNLAESLGMRWRRVATFEPLARHPEAPWAEDVLRESDVLEIDAVLDRDRLRALYAAADGVLANSGMEPFGLVGLEAMASGGIAYTGATGEEYARPFENAVVLETDDPAEIVAYARMLAGEPRLAAAIRRSARETARRFTWPRTVAHLFHRLAYLSEREGLPCPSPAPSPTVRSDVRLRRSPRHPAALRKEDVQNVGVGGHLSAAASAPPAAVAGAADPARRLTRGDRPLSL</sequence>
<reference evidence="5" key="1">
    <citation type="submission" date="2015-07" db="EMBL/GenBank/DDBJ databases">
        <title>Complete genome sequence and phylogenetic analysis of Limnochorda pilosa.</title>
        <authorList>
            <person name="Watanabe M."/>
            <person name="Kojima H."/>
            <person name="Fukui M."/>
        </authorList>
    </citation>
    <scope>NUCLEOTIDE SEQUENCE [LARGE SCALE GENOMIC DNA]</scope>
    <source>
        <strain evidence="5">HC45</strain>
    </source>
</reference>
<dbReference type="CDD" id="cd03801">
    <property type="entry name" value="GT4_PimA-like"/>
    <property type="match status" value="1"/>
</dbReference>
<evidence type="ECO:0000259" key="3">
    <source>
        <dbReference type="Pfam" id="PF00534"/>
    </source>
</evidence>
<dbReference type="Pfam" id="PF00534">
    <property type="entry name" value="Glycos_transf_1"/>
    <property type="match status" value="1"/>
</dbReference>